<dbReference type="RefSeq" id="WP_133683239.1">
    <property type="nucleotide sequence ID" value="NZ_SNZP01000015.1"/>
</dbReference>
<reference evidence="8 9" key="1">
    <citation type="submission" date="2019-03" db="EMBL/GenBank/DDBJ databases">
        <title>Genomic Encyclopedia of Type Strains, Phase III (KMG-III): the genomes of soil and plant-associated and newly described type strains.</title>
        <authorList>
            <person name="Whitman W."/>
        </authorList>
    </citation>
    <scope>NUCLEOTIDE SEQUENCE [LARGE SCALE GENOMIC DNA]</scope>
    <source>
        <strain evidence="8 9">CECT 8976</strain>
    </source>
</reference>
<dbReference type="FunFam" id="3.40.640.10:FF:000033">
    <property type="entry name" value="Aspartate aminotransferase"/>
    <property type="match status" value="1"/>
</dbReference>
<dbReference type="InterPro" id="IPR015424">
    <property type="entry name" value="PyrdxlP-dep_Trfase"/>
</dbReference>
<dbReference type="InterPro" id="IPR015422">
    <property type="entry name" value="PyrdxlP-dep_Trfase_small"/>
</dbReference>
<dbReference type="GO" id="GO:0006520">
    <property type="term" value="P:amino acid metabolic process"/>
    <property type="evidence" value="ECO:0007669"/>
    <property type="project" value="InterPro"/>
</dbReference>
<dbReference type="PROSITE" id="PS00105">
    <property type="entry name" value="AA_TRANSFER_CLASS_1"/>
    <property type="match status" value="1"/>
</dbReference>
<sequence>MELSKRVLAIKESPTLAITAKAQKLKAEGRDVIALAAGEPDFDTPAHIKAAAIDAINKGFTKYTPVAGTPSLKQAAINKFKRDNGVEYSAKQILVSVGGKQSFFNLCMALIGPGDEVVIPAPYWVSYPDIVLLAEGTPVVVSCGIEQGFKLSAAQLEAAITPKTKLLVLNSPSNPTGAVYTLEELTALAEVLKRHPQVMIASDDMYEHVLLGDTRFYNILNAAPELKERTILLNGVSKAYSMTGWRIGYAGGPEWLIKAMENIQSQSTSNPTSISQVAAEAALNGDQGCIAPMLEAFNQRHVYVVDYFNRIRGLKCLPAGGAFYAFVDARAAIAHLHAEGKIGEATDMALGGYLLETQDVAVVPGSAFGAEGYFRISFATSMGNLEKALARIEKALS</sequence>
<comment type="similarity">
    <text evidence="2 6">Belongs to the class-I pyridoxal-phosphate-dependent aminotransferase family.</text>
</comment>
<dbReference type="Gene3D" id="3.90.1150.10">
    <property type="entry name" value="Aspartate Aminotransferase, domain 1"/>
    <property type="match status" value="1"/>
</dbReference>
<accession>A0A4R7AYK4</accession>
<dbReference type="AlphaFoldDB" id="A0A4R7AYK4"/>
<keyword evidence="9" id="KW-1185">Reference proteome</keyword>
<dbReference type="InterPro" id="IPR015421">
    <property type="entry name" value="PyrdxlP-dep_Trfase_major"/>
</dbReference>
<evidence type="ECO:0000313" key="9">
    <source>
        <dbReference type="Proteomes" id="UP000295611"/>
    </source>
</evidence>
<dbReference type="OrthoDB" id="9803354at2"/>
<evidence type="ECO:0000313" key="8">
    <source>
        <dbReference type="EMBL" id="TDR73009.1"/>
    </source>
</evidence>
<dbReference type="PANTHER" id="PTHR46383:SF1">
    <property type="entry name" value="ASPARTATE AMINOTRANSFERASE"/>
    <property type="match status" value="1"/>
</dbReference>
<dbReference type="CDD" id="cd00609">
    <property type="entry name" value="AAT_like"/>
    <property type="match status" value="1"/>
</dbReference>
<keyword evidence="3 6" id="KW-0032">Aminotransferase</keyword>
<comment type="caution">
    <text evidence="8">The sequence shown here is derived from an EMBL/GenBank/DDBJ whole genome shotgun (WGS) entry which is preliminary data.</text>
</comment>
<dbReference type="SUPFAM" id="SSF53383">
    <property type="entry name" value="PLP-dependent transferases"/>
    <property type="match status" value="1"/>
</dbReference>
<dbReference type="Pfam" id="PF00155">
    <property type="entry name" value="Aminotran_1_2"/>
    <property type="match status" value="1"/>
</dbReference>
<name>A0A4R7AYK4_9NEIS</name>
<dbReference type="PANTHER" id="PTHR46383">
    <property type="entry name" value="ASPARTATE AMINOTRANSFERASE"/>
    <property type="match status" value="1"/>
</dbReference>
<dbReference type="InterPro" id="IPR050596">
    <property type="entry name" value="AspAT/PAT-like"/>
</dbReference>
<evidence type="ECO:0000259" key="7">
    <source>
        <dbReference type="Pfam" id="PF00155"/>
    </source>
</evidence>
<dbReference type="EC" id="2.6.1.-" evidence="6"/>
<dbReference type="InterPro" id="IPR004838">
    <property type="entry name" value="NHTrfase_class1_PyrdxlP-BS"/>
</dbReference>
<dbReference type="GO" id="GO:0030170">
    <property type="term" value="F:pyridoxal phosphate binding"/>
    <property type="evidence" value="ECO:0007669"/>
    <property type="project" value="InterPro"/>
</dbReference>
<dbReference type="EMBL" id="SNZP01000015">
    <property type="protein sequence ID" value="TDR73009.1"/>
    <property type="molecule type" value="Genomic_DNA"/>
</dbReference>
<feature type="domain" description="Aminotransferase class I/classII large" evidence="7">
    <location>
        <begin position="31"/>
        <end position="392"/>
    </location>
</feature>
<dbReference type="GO" id="GO:0008483">
    <property type="term" value="F:transaminase activity"/>
    <property type="evidence" value="ECO:0007669"/>
    <property type="project" value="UniProtKB-KW"/>
</dbReference>
<evidence type="ECO:0000256" key="6">
    <source>
        <dbReference type="RuleBase" id="RU000481"/>
    </source>
</evidence>
<organism evidence="8 9">
    <name type="scientific">Paludibacterium purpuratum</name>
    <dbReference type="NCBI Taxonomy" id="1144873"/>
    <lineage>
        <taxon>Bacteria</taxon>
        <taxon>Pseudomonadati</taxon>
        <taxon>Pseudomonadota</taxon>
        <taxon>Betaproteobacteria</taxon>
        <taxon>Neisseriales</taxon>
        <taxon>Chromobacteriaceae</taxon>
        <taxon>Paludibacterium</taxon>
    </lineage>
</organism>
<dbReference type="Proteomes" id="UP000295611">
    <property type="component" value="Unassembled WGS sequence"/>
</dbReference>
<evidence type="ECO:0000256" key="2">
    <source>
        <dbReference type="ARBA" id="ARBA00007441"/>
    </source>
</evidence>
<evidence type="ECO:0000256" key="5">
    <source>
        <dbReference type="ARBA" id="ARBA00022898"/>
    </source>
</evidence>
<evidence type="ECO:0000256" key="1">
    <source>
        <dbReference type="ARBA" id="ARBA00001933"/>
    </source>
</evidence>
<dbReference type="InterPro" id="IPR004839">
    <property type="entry name" value="Aminotransferase_I/II_large"/>
</dbReference>
<keyword evidence="5" id="KW-0663">Pyridoxal phosphate</keyword>
<proteinExistence type="inferred from homology"/>
<keyword evidence="4 6" id="KW-0808">Transferase</keyword>
<evidence type="ECO:0000256" key="4">
    <source>
        <dbReference type="ARBA" id="ARBA00022679"/>
    </source>
</evidence>
<comment type="cofactor">
    <cofactor evidence="1 6">
        <name>pyridoxal 5'-phosphate</name>
        <dbReference type="ChEBI" id="CHEBI:597326"/>
    </cofactor>
</comment>
<protein>
    <recommendedName>
        <fullName evidence="6">Aminotransferase</fullName>
        <ecNumber evidence="6">2.6.1.-</ecNumber>
    </recommendedName>
</protein>
<dbReference type="Gene3D" id="3.40.640.10">
    <property type="entry name" value="Type I PLP-dependent aspartate aminotransferase-like (Major domain)"/>
    <property type="match status" value="1"/>
</dbReference>
<evidence type="ECO:0000256" key="3">
    <source>
        <dbReference type="ARBA" id="ARBA00022576"/>
    </source>
</evidence>
<gene>
    <name evidence="8" type="ORF">DFP86_11541</name>
</gene>